<reference evidence="2 3" key="1">
    <citation type="journal article" date="2018" name="Int. J. Syst. Evol. Microbiol.">
        <title>Epidermidibacterium keratini gen. nov., sp. nov., a member of the family Sporichthyaceae, isolated from keratin epidermis.</title>
        <authorList>
            <person name="Lee D.G."/>
            <person name="Trujillo M.E."/>
            <person name="Kang S."/>
            <person name="Nam J.J."/>
            <person name="Kim Y.J."/>
        </authorList>
    </citation>
    <scope>NUCLEOTIDE SEQUENCE [LARGE SCALE GENOMIC DNA]</scope>
    <source>
        <strain evidence="2 3">EPI-7</strain>
    </source>
</reference>
<dbReference type="PANTHER" id="PTHR23131">
    <property type="entry name" value="ENDORIBONUCLEASE LACTB2"/>
    <property type="match status" value="1"/>
</dbReference>
<dbReference type="InterPro" id="IPR001279">
    <property type="entry name" value="Metallo-B-lactamas"/>
</dbReference>
<gene>
    <name evidence="2" type="ORF">EK0264_06750</name>
</gene>
<dbReference type="SUPFAM" id="SSF56281">
    <property type="entry name" value="Metallo-hydrolase/oxidoreductase"/>
    <property type="match status" value="1"/>
</dbReference>
<dbReference type="InterPro" id="IPR036866">
    <property type="entry name" value="RibonucZ/Hydroxyglut_hydro"/>
</dbReference>
<name>A0A7L4YL52_9ACTN</name>
<dbReference type="InterPro" id="IPR050662">
    <property type="entry name" value="Sec-metab_biosynth-thioest"/>
</dbReference>
<dbReference type="InterPro" id="IPR036388">
    <property type="entry name" value="WH-like_DNA-bd_sf"/>
</dbReference>
<dbReference type="SMART" id="SM00849">
    <property type="entry name" value="Lactamase_B"/>
    <property type="match status" value="1"/>
</dbReference>
<evidence type="ECO:0000313" key="2">
    <source>
        <dbReference type="EMBL" id="QHC00005.1"/>
    </source>
</evidence>
<dbReference type="Proteomes" id="UP000463857">
    <property type="component" value="Chromosome"/>
</dbReference>
<dbReference type="GO" id="GO:0016787">
    <property type="term" value="F:hydrolase activity"/>
    <property type="evidence" value="ECO:0007669"/>
    <property type="project" value="UniProtKB-KW"/>
</dbReference>
<dbReference type="InParanoid" id="A0A7L4YL52"/>
<protein>
    <submittedName>
        <fullName evidence="2">MBL fold metallo-hydrolase</fullName>
    </submittedName>
</protein>
<dbReference type="Gene3D" id="1.10.10.10">
    <property type="entry name" value="Winged helix-like DNA-binding domain superfamily/Winged helix DNA-binding domain"/>
    <property type="match status" value="1"/>
</dbReference>
<dbReference type="KEGG" id="eke:EK0264_06750"/>
<sequence length="355" mass="40129">MHVAAEVLGHKQKQAWLDKVLPPVEQVQPGLWSIPVEIPIKPLRYVLVYVLETPKGVAIIDAGWNDEKSYQTLSEGLATAGYAVSDIHDVLVTHVHPDHFGLAKRLREETGARIALHSAEAKTLMIEPHQEVQWQMESEVRAVQHGIPLEDQEQMKREVGEFRKFVDHSAPDVLLEDGDALALPDWDLKGIWTPGHTPGHMCFVEPERRIMFTGDHVLPRITPNISVHSNNPPDSLARYLDSLTKVGRVADTIEDCMGLPGHEYRYAGIRARADELIEHHEERLEELRAIVADQPGVTTWEISQRLSWSRDWSTFRFPERRSALGEAIAHAELLAQRGVLTPGSEPTAHWRLVER</sequence>
<dbReference type="Pfam" id="PF00753">
    <property type="entry name" value="Lactamase_B"/>
    <property type="match status" value="1"/>
</dbReference>
<dbReference type="PANTHER" id="PTHR23131:SF4">
    <property type="entry name" value="METALLO-BETA-LACTAMASE SUPERFAMILY POTEIN"/>
    <property type="match status" value="1"/>
</dbReference>
<accession>A0A7L4YL52</accession>
<evidence type="ECO:0000259" key="1">
    <source>
        <dbReference type="SMART" id="SM00849"/>
    </source>
</evidence>
<feature type="domain" description="Metallo-beta-lactamase" evidence="1">
    <location>
        <begin position="45"/>
        <end position="262"/>
    </location>
</feature>
<dbReference type="EMBL" id="CP047156">
    <property type="protein sequence ID" value="QHC00005.1"/>
    <property type="molecule type" value="Genomic_DNA"/>
</dbReference>
<keyword evidence="2" id="KW-0378">Hydrolase</keyword>
<organism evidence="2 3">
    <name type="scientific">Epidermidibacterium keratini</name>
    <dbReference type="NCBI Taxonomy" id="1891644"/>
    <lineage>
        <taxon>Bacteria</taxon>
        <taxon>Bacillati</taxon>
        <taxon>Actinomycetota</taxon>
        <taxon>Actinomycetes</taxon>
        <taxon>Sporichthyales</taxon>
        <taxon>Sporichthyaceae</taxon>
        <taxon>Epidermidibacterium</taxon>
    </lineage>
</organism>
<keyword evidence="3" id="KW-1185">Reference proteome</keyword>
<proteinExistence type="predicted"/>
<dbReference type="Gene3D" id="3.60.15.10">
    <property type="entry name" value="Ribonuclease Z/Hydroxyacylglutathione hydrolase-like"/>
    <property type="match status" value="1"/>
</dbReference>
<dbReference type="OrthoDB" id="2971563at2"/>
<evidence type="ECO:0000313" key="3">
    <source>
        <dbReference type="Proteomes" id="UP000463857"/>
    </source>
</evidence>
<dbReference type="AlphaFoldDB" id="A0A7L4YL52"/>